<dbReference type="PaxDb" id="2850-Phatr46415"/>
<evidence type="ECO:0000313" key="3">
    <source>
        <dbReference type="Proteomes" id="UP000000759"/>
    </source>
</evidence>
<keyword evidence="1" id="KW-0732">Signal</keyword>
<sequence>MPPYNGLLVSLVLSCLLLWSSIWTTQAFSSVNRRFHCRALGPLPRVLFVKYSQSVRDSILVTSPWAITHSSPATTTTALFSFKPAAVPLMDAGKALARSGEVLIEWTTAVDLYGGALSAAGAQLRNAGDSVAQAAASCRFKTGTELVCDELREAGTCLTEGVGKMQQAAAEARVDEWETLADKVEEATVYFETCGTRLEAAGAAIMQRQSVEAVGVHLVAAGTCLEGLSLFLKSLVDESDKKLQHEEAQAAAELAGQRMAYAAETMIQSGNNLQGIQPKATAKNWLKGGGGGG</sequence>
<dbReference type="Proteomes" id="UP000000759">
    <property type="component" value="Chromosome 10"/>
</dbReference>
<protein>
    <submittedName>
        <fullName evidence="2">Uncharacterized protein</fullName>
    </submittedName>
</protein>
<dbReference type="KEGG" id="pti:PHATRDRAFT_46415"/>
<reference evidence="3" key="2">
    <citation type="submission" date="2008-08" db="EMBL/GenBank/DDBJ databases">
        <authorList>
            <consortium name="Diatom Consortium"/>
            <person name="Grigoriev I."/>
            <person name="Grimwood J."/>
            <person name="Kuo A."/>
            <person name="Otillar R.P."/>
            <person name="Salamov A."/>
            <person name="Detter J.C."/>
            <person name="Lindquist E."/>
            <person name="Shapiro H."/>
            <person name="Lucas S."/>
            <person name="Glavina del Rio T."/>
            <person name="Pitluck S."/>
            <person name="Rokhsar D."/>
            <person name="Bowler C."/>
        </authorList>
    </citation>
    <scope>GENOME REANNOTATION</scope>
    <source>
        <strain evidence="3">CCAP 1055/1</strain>
    </source>
</reference>
<evidence type="ECO:0000256" key="1">
    <source>
        <dbReference type="SAM" id="SignalP"/>
    </source>
</evidence>
<dbReference type="eggNOG" id="ENOG502SNW0">
    <property type="taxonomic scope" value="Eukaryota"/>
</dbReference>
<dbReference type="GeneID" id="7201779"/>
<evidence type="ECO:0000313" key="2">
    <source>
        <dbReference type="EMBL" id="EEC47626.1"/>
    </source>
</evidence>
<feature type="signal peptide" evidence="1">
    <location>
        <begin position="1"/>
        <end position="27"/>
    </location>
</feature>
<feature type="chain" id="PRO_5002855709" evidence="1">
    <location>
        <begin position="28"/>
        <end position="293"/>
    </location>
</feature>
<dbReference type="InParanoid" id="B7G148"/>
<dbReference type="EMBL" id="CM000613">
    <property type="protein sequence ID" value="EEC47626.1"/>
    <property type="molecule type" value="Genomic_DNA"/>
</dbReference>
<dbReference type="HOGENOM" id="CLU_951443_0_0_1"/>
<keyword evidence="3" id="KW-1185">Reference proteome</keyword>
<dbReference type="OMA" id="SPWAITH"/>
<reference evidence="2 3" key="1">
    <citation type="journal article" date="2008" name="Nature">
        <title>The Phaeodactylum genome reveals the evolutionary history of diatom genomes.</title>
        <authorList>
            <person name="Bowler C."/>
            <person name="Allen A.E."/>
            <person name="Badger J.H."/>
            <person name="Grimwood J."/>
            <person name="Jabbari K."/>
            <person name="Kuo A."/>
            <person name="Maheswari U."/>
            <person name="Martens C."/>
            <person name="Maumus F."/>
            <person name="Otillar R.P."/>
            <person name="Rayko E."/>
            <person name="Salamov A."/>
            <person name="Vandepoele K."/>
            <person name="Beszteri B."/>
            <person name="Gruber A."/>
            <person name="Heijde M."/>
            <person name="Katinka M."/>
            <person name="Mock T."/>
            <person name="Valentin K."/>
            <person name="Verret F."/>
            <person name="Berges J.A."/>
            <person name="Brownlee C."/>
            <person name="Cadoret J.P."/>
            <person name="Chiovitti A."/>
            <person name="Choi C.J."/>
            <person name="Coesel S."/>
            <person name="De Martino A."/>
            <person name="Detter J.C."/>
            <person name="Durkin C."/>
            <person name="Falciatore A."/>
            <person name="Fournet J."/>
            <person name="Haruta M."/>
            <person name="Huysman M.J."/>
            <person name="Jenkins B.D."/>
            <person name="Jiroutova K."/>
            <person name="Jorgensen R.E."/>
            <person name="Joubert Y."/>
            <person name="Kaplan A."/>
            <person name="Kroger N."/>
            <person name="Kroth P.G."/>
            <person name="La Roche J."/>
            <person name="Lindquist E."/>
            <person name="Lommer M."/>
            <person name="Martin-Jezequel V."/>
            <person name="Lopez P.J."/>
            <person name="Lucas S."/>
            <person name="Mangogna M."/>
            <person name="McGinnis K."/>
            <person name="Medlin L.K."/>
            <person name="Montsant A."/>
            <person name="Oudot-Le Secq M.P."/>
            <person name="Napoli C."/>
            <person name="Obornik M."/>
            <person name="Parker M.S."/>
            <person name="Petit J.L."/>
            <person name="Porcel B.M."/>
            <person name="Poulsen N."/>
            <person name="Robison M."/>
            <person name="Rychlewski L."/>
            <person name="Rynearson T.A."/>
            <person name="Schmutz J."/>
            <person name="Shapiro H."/>
            <person name="Siaut M."/>
            <person name="Stanley M."/>
            <person name="Sussman M.R."/>
            <person name="Taylor A.R."/>
            <person name="Vardi A."/>
            <person name="von Dassow P."/>
            <person name="Vyverman W."/>
            <person name="Willis A."/>
            <person name="Wyrwicz L.S."/>
            <person name="Rokhsar D.S."/>
            <person name="Weissenbach J."/>
            <person name="Armbrust E.V."/>
            <person name="Green B.R."/>
            <person name="Van de Peer Y."/>
            <person name="Grigoriev I.V."/>
        </authorList>
    </citation>
    <scope>NUCLEOTIDE SEQUENCE [LARGE SCALE GENOMIC DNA]</scope>
    <source>
        <strain evidence="2 3">CCAP 1055/1</strain>
    </source>
</reference>
<accession>B7G148</accession>
<dbReference type="RefSeq" id="XP_002180974.1">
    <property type="nucleotide sequence ID" value="XM_002180938.1"/>
</dbReference>
<dbReference type="AlphaFoldDB" id="B7G148"/>
<proteinExistence type="predicted"/>
<dbReference type="OrthoDB" id="42395at2759"/>
<organism evidence="2 3">
    <name type="scientific">Phaeodactylum tricornutum (strain CCAP 1055/1)</name>
    <dbReference type="NCBI Taxonomy" id="556484"/>
    <lineage>
        <taxon>Eukaryota</taxon>
        <taxon>Sar</taxon>
        <taxon>Stramenopiles</taxon>
        <taxon>Ochrophyta</taxon>
        <taxon>Bacillariophyta</taxon>
        <taxon>Bacillariophyceae</taxon>
        <taxon>Bacillariophycidae</taxon>
        <taxon>Naviculales</taxon>
        <taxon>Phaeodactylaceae</taxon>
        <taxon>Phaeodactylum</taxon>
    </lineage>
</organism>
<gene>
    <name evidence="2" type="ORF">PHATRDRAFT_46415</name>
</gene>
<name>B7G148_PHATC</name>